<gene>
    <name evidence="2" type="ORF">V6N11_080810</name>
</gene>
<proteinExistence type="predicted"/>
<accession>A0ABR2QIH5</accession>
<feature type="domain" description="Myb/SANT-like" evidence="1">
    <location>
        <begin position="101"/>
        <end position="195"/>
    </location>
</feature>
<comment type="caution">
    <text evidence="2">The sequence shown here is derived from an EMBL/GenBank/DDBJ whole genome shotgun (WGS) entry which is preliminary data.</text>
</comment>
<reference evidence="2 3" key="1">
    <citation type="journal article" date="2024" name="G3 (Bethesda)">
        <title>Genome assembly of Hibiscus sabdariffa L. provides insights into metabolisms of medicinal natural products.</title>
        <authorList>
            <person name="Kim T."/>
        </authorList>
    </citation>
    <scope>NUCLEOTIDE SEQUENCE [LARGE SCALE GENOMIC DNA]</scope>
    <source>
        <strain evidence="2">TK-2024</strain>
        <tissue evidence="2">Old leaves</tissue>
    </source>
</reference>
<protein>
    <recommendedName>
        <fullName evidence="1">Myb/SANT-like domain-containing protein</fullName>
    </recommendedName>
</protein>
<dbReference type="Pfam" id="PF12776">
    <property type="entry name" value="Myb_DNA-bind_3"/>
    <property type="match status" value="1"/>
</dbReference>
<dbReference type="PANTHER" id="PTHR46929">
    <property type="entry name" value="EXPRESSED PROTEIN"/>
    <property type="match status" value="1"/>
</dbReference>
<dbReference type="InterPro" id="IPR024752">
    <property type="entry name" value="Myb/SANT-like_dom"/>
</dbReference>
<sequence>MASSAISKQIITRIVTVTYPSSIDSNFNVTSSDKFETRQCRAFVMNFVFRGVLYMVEVMSGSSVLNVLSTSQVSYHANPESLSLTSFNKAREGVLCRAKAEWTPSRDAFLVDLFIKQHNCGRTAYNEFKNEVIRSVTRDFNKKFGMNLEENQIKNRYNVMKKDYGVVKTLLGHNGFGWDETRQMVVADDKVWDNYIAVRSEARPFRRKSFPLYKQMSIIFEGERTTGKCVPNAVPMISEEGNSNTETIRSSEPTNVPAQVVEGTLDSNSIIRIRDKQLKKRKPVPPRASAHKKRVCYDVGETIETAIYDMFSAVKWRALQIDASNERTLYQKCLEELQHLEELDDAEFTNSVNVLKDDKNAMAFMTIKGPRRLIWLRSLWQAS</sequence>
<evidence type="ECO:0000313" key="2">
    <source>
        <dbReference type="EMBL" id="KAK9000307.1"/>
    </source>
</evidence>
<evidence type="ECO:0000313" key="3">
    <source>
        <dbReference type="Proteomes" id="UP001396334"/>
    </source>
</evidence>
<dbReference type="Proteomes" id="UP001396334">
    <property type="component" value="Unassembled WGS sequence"/>
</dbReference>
<dbReference type="EMBL" id="JBBPBN010000037">
    <property type="protein sequence ID" value="KAK9000307.1"/>
    <property type="molecule type" value="Genomic_DNA"/>
</dbReference>
<name>A0ABR2QIH5_9ROSI</name>
<evidence type="ECO:0000259" key="1">
    <source>
        <dbReference type="Pfam" id="PF12776"/>
    </source>
</evidence>
<dbReference type="PANTHER" id="PTHR46929:SF2">
    <property type="entry name" value="MYB_SANT-LIKE DOMAIN-CONTAINING PROTEIN"/>
    <property type="match status" value="1"/>
</dbReference>
<organism evidence="2 3">
    <name type="scientific">Hibiscus sabdariffa</name>
    <name type="common">roselle</name>
    <dbReference type="NCBI Taxonomy" id="183260"/>
    <lineage>
        <taxon>Eukaryota</taxon>
        <taxon>Viridiplantae</taxon>
        <taxon>Streptophyta</taxon>
        <taxon>Embryophyta</taxon>
        <taxon>Tracheophyta</taxon>
        <taxon>Spermatophyta</taxon>
        <taxon>Magnoliopsida</taxon>
        <taxon>eudicotyledons</taxon>
        <taxon>Gunneridae</taxon>
        <taxon>Pentapetalae</taxon>
        <taxon>rosids</taxon>
        <taxon>malvids</taxon>
        <taxon>Malvales</taxon>
        <taxon>Malvaceae</taxon>
        <taxon>Malvoideae</taxon>
        <taxon>Hibiscus</taxon>
    </lineage>
</organism>
<keyword evidence="3" id="KW-1185">Reference proteome</keyword>